<protein>
    <submittedName>
        <fullName evidence="1">Uncharacterized protein</fullName>
    </submittedName>
</protein>
<dbReference type="RefSeq" id="WP_153318608.1">
    <property type="nucleotide sequence ID" value="NZ_WIRN01000115.1"/>
</dbReference>
<organism evidence="1">
    <name type="scientific">Rhizobium meliloti</name>
    <name type="common">Ensifer meliloti</name>
    <name type="synonym">Sinorhizobium meliloti</name>
    <dbReference type="NCBI Taxonomy" id="382"/>
    <lineage>
        <taxon>Bacteria</taxon>
        <taxon>Pseudomonadati</taxon>
        <taxon>Pseudomonadota</taxon>
        <taxon>Alphaproteobacteria</taxon>
        <taxon>Hyphomicrobiales</taxon>
        <taxon>Rhizobiaceae</taxon>
        <taxon>Sinorhizobium/Ensifer group</taxon>
        <taxon>Sinorhizobium</taxon>
    </lineage>
</organism>
<reference evidence="1" key="1">
    <citation type="journal article" date="2013" name="Genome Biol.">
        <title>Comparative genomics of the core and accessory genomes of 48 Sinorhizobium strains comprising five genospecies.</title>
        <authorList>
            <person name="Sugawara M."/>
            <person name="Epstein B."/>
            <person name="Badgley B.D."/>
            <person name="Unno T."/>
            <person name="Xu L."/>
            <person name="Reese J."/>
            <person name="Gyaneshwar P."/>
            <person name="Denny R."/>
            <person name="Mudge J."/>
            <person name="Bharti A.K."/>
            <person name="Farmer A.D."/>
            <person name="May G.D."/>
            <person name="Woodward J.E."/>
            <person name="Medigue C."/>
            <person name="Vallenet D."/>
            <person name="Lajus A."/>
            <person name="Rouy Z."/>
            <person name="Martinez-Vaz B."/>
            <person name="Tiffin P."/>
            <person name="Young N.D."/>
            <person name="Sadowsky M.J."/>
        </authorList>
    </citation>
    <scope>NUCLEOTIDE SEQUENCE</scope>
    <source>
        <strain evidence="1">M30</strain>
    </source>
</reference>
<comment type="caution">
    <text evidence="1">The sequence shown here is derived from an EMBL/GenBank/DDBJ whole genome shotgun (WGS) entry which is preliminary data.</text>
</comment>
<dbReference type="AlphaFoldDB" id="A0A6A7ZWF6"/>
<dbReference type="EMBL" id="WISP01000172">
    <property type="protein sequence ID" value="MQW06509.1"/>
    <property type="molecule type" value="Genomic_DNA"/>
</dbReference>
<name>A0A6A7ZWF6_RHIML</name>
<accession>A0A6A7ZWF6</accession>
<evidence type="ECO:0000313" key="1">
    <source>
        <dbReference type="EMBL" id="MQW06509.1"/>
    </source>
</evidence>
<gene>
    <name evidence="1" type="ORF">GHK45_23110</name>
</gene>
<sequence length="95" mass="10686">MDGWLKTLVASACVVVIAGGGWYAWGEYSDYRERSAKTELMKRVRNELFMLASAGESEPEKVRAMCSVIREKPDTFSDKNFAAQTLRNCRALGFI</sequence>
<proteinExistence type="predicted"/>